<dbReference type="GO" id="GO:0006887">
    <property type="term" value="P:exocytosis"/>
    <property type="evidence" value="ECO:0007669"/>
    <property type="project" value="UniProtKB-KW"/>
</dbReference>
<evidence type="ECO:0000259" key="4">
    <source>
        <dbReference type="PROSITE" id="PS51259"/>
    </source>
</evidence>
<evidence type="ECO:0000313" key="7">
    <source>
        <dbReference type="RefSeq" id="XP_022287407.1"/>
    </source>
</evidence>
<dbReference type="RefSeq" id="XP_022287406.1">
    <property type="nucleotide sequence ID" value="XM_022431698.1"/>
</dbReference>
<dbReference type="GO" id="GO:0035556">
    <property type="term" value="P:intracellular signal transduction"/>
    <property type="evidence" value="ECO:0007669"/>
    <property type="project" value="InterPro"/>
</dbReference>
<dbReference type="PROSITE" id="PS51259">
    <property type="entry name" value="MHD2"/>
    <property type="match status" value="1"/>
</dbReference>
<feature type="compositionally biased region" description="Polar residues" evidence="2">
    <location>
        <begin position="812"/>
        <end position="826"/>
    </location>
</feature>
<organism evidence="5 7">
    <name type="scientific">Crassostrea virginica</name>
    <name type="common">Eastern oyster</name>
    <dbReference type="NCBI Taxonomy" id="6565"/>
    <lineage>
        <taxon>Eukaryota</taxon>
        <taxon>Metazoa</taxon>
        <taxon>Spiralia</taxon>
        <taxon>Lophotrochozoa</taxon>
        <taxon>Mollusca</taxon>
        <taxon>Bivalvia</taxon>
        <taxon>Autobranchia</taxon>
        <taxon>Pteriomorphia</taxon>
        <taxon>Ostreida</taxon>
        <taxon>Ostreoidea</taxon>
        <taxon>Ostreidae</taxon>
        <taxon>Crassostrea</taxon>
    </lineage>
</organism>
<gene>
    <name evidence="6 7" type="primary">LOC111100089</name>
</gene>
<keyword evidence="5" id="KW-1185">Reference proteome</keyword>
<feature type="compositionally biased region" description="Basic residues" evidence="2">
    <location>
        <begin position="1484"/>
        <end position="1493"/>
    </location>
</feature>
<dbReference type="OrthoDB" id="10071880at2759"/>
<evidence type="ECO:0000259" key="3">
    <source>
        <dbReference type="PROSITE" id="PS50186"/>
    </source>
</evidence>
<keyword evidence="1" id="KW-0268">Exocytosis</keyword>
<name>A0A8B8A7G1_CRAVI</name>
<dbReference type="Proteomes" id="UP000694844">
    <property type="component" value="Chromosome 6"/>
</dbReference>
<proteinExistence type="predicted"/>
<feature type="compositionally biased region" description="Low complexity" evidence="2">
    <location>
        <begin position="953"/>
        <end position="974"/>
    </location>
</feature>
<dbReference type="PROSITE" id="PS50186">
    <property type="entry name" value="DEP"/>
    <property type="match status" value="1"/>
</dbReference>
<dbReference type="InterPro" id="IPR000591">
    <property type="entry name" value="DEP_dom"/>
</dbReference>
<evidence type="ECO:0000313" key="6">
    <source>
        <dbReference type="RefSeq" id="XP_022287406.1"/>
    </source>
</evidence>
<dbReference type="SUPFAM" id="SSF46785">
    <property type="entry name" value="Winged helix' DNA-binding domain"/>
    <property type="match status" value="1"/>
</dbReference>
<evidence type="ECO:0000256" key="1">
    <source>
        <dbReference type="ARBA" id="ARBA00022483"/>
    </source>
</evidence>
<evidence type="ECO:0000256" key="2">
    <source>
        <dbReference type="SAM" id="MobiDB-lite"/>
    </source>
</evidence>
<feature type="region of interest" description="Disordered" evidence="2">
    <location>
        <begin position="749"/>
        <end position="781"/>
    </location>
</feature>
<feature type="compositionally biased region" description="Basic and acidic residues" evidence="2">
    <location>
        <begin position="764"/>
        <end position="775"/>
    </location>
</feature>
<dbReference type="CDD" id="cd04371">
    <property type="entry name" value="DEP"/>
    <property type="match status" value="1"/>
</dbReference>
<dbReference type="PANTHER" id="PTHR45999">
    <property type="entry name" value="UNC-13-4A, ISOFORM B"/>
    <property type="match status" value="1"/>
</dbReference>
<dbReference type="InterPro" id="IPR014772">
    <property type="entry name" value="Munc13_dom-2"/>
</dbReference>
<reference evidence="6 7" key="1">
    <citation type="submission" date="2025-04" db="UniProtKB">
        <authorList>
            <consortium name="RefSeq"/>
        </authorList>
    </citation>
    <scope>IDENTIFICATION</scope>
    <source>
        <tissue evidence="6 7">Whole sample</tissue>
    </source>
</reference>
<feature type="domain" description="DEP" evidence="3">
    <location>
        <begin position="1368"/>
        <end position="1458"/>
    </location>
</feature>
<dbReference type="GeneID" id="111100089"/>
<dbReference type="InterPro" id="IPR036390">
    <property type="entry name" value="WH_DNA-bd_sf"/>
</dbReference>
<dbReference type="PANTHER" id="PTHR45999:SF6">
    <property type="entry name" value="MHD2 DOMAIN-CONTAINING PROTEIN"/>
    <property type="match status" value="1"/>
</dbReference>
<sequence length="1729" mass="194684">MIVLKPKVILRNVQEGEEVLWIKSDLASLGEAAEKNDPATTLVRKSQLVQQIHQYFGSLEPRKCCLALSGGKTSFTNVRLVRNDGRDSGIEEGAMFRSPVDMTETVRDLSSHEERVFKRAYLCASYPVLCAPEPPSPLSPPPVAQDNKKFHFKGQLTIARPPTPDDSGLEDDMTVVPADTLFELLRRTFHLSQEKFHTYEHQIYRYHQRKDPSRILAEELVGQLALLENNTNPYYNPELFMSPSGYDSWQRMEFSHIANLLKKFWHTAYPPVPNNCKQNQRGILEDYSTLLLKLLRYESPYRVEGEILAPGLSCLLSSASVRLLREFGLRYGIRDVYRKLVYLHYLTGNFVPSPWFIQHTCSSLALVLDMLPNSGASHVLLKIEYDILEESLGALERLGKSNLSKMKSLFPQNKPSDGLDSLLDLVILTQKGHQYLVNKKSQSVEKILKSSIQRIFPVCYEEHKIVAIKDLHQKDHGLSATLMNKMICKIRDEVKDYKDNYQSTFEKYFNITLMAAESLYGLLMEDIARVCQNQPKNPYIDKCMLGLAYRLSQLDQAWVSYISEEQQTWRPWFEIEQINWIEILKGKLIRLTKEGISKDKFEGYLVEDIHSITDTPVSSLADYRIRSVSSKSITPSINSAFSGMMSSLHSTPLHTNFTPVQRPDSKGNSVIPVAGNMAGNSGSWLGKLHLSSSAPGPLRDTQSLCEFSEEDEEESDGLMTFSNLRHSSSVPEMLSKSYDHHLDVMRPSAKIPDLQSNGTNPLEEQGKKESSKRLQQETSLLKGEGVWKDSLLDSQSDSDQNEEIATIIENDAPSTSHDNHSTSSKQDNSDKEGEETPTELNPHQQLLNENAMGQTGLGGRPDGDQDSLAGEFTQSFGEEDREGDQGSLSSVQDSPVQNFDFPPMSEVVTLDSEKLSQNTPTPQKEVVKPITSRVKPPDASTSEKESVDPQSLSTTDDSSQEKQTSSSSDIPASVSSVKSASIPVSSSLFDLLVLLQRTIGFGKTLSHNFHRTTPGHRTSDLESSFSSSTTVGSFFGGETRKKLYYKFHEVLCSTLTMYADNMLCLDLCGTTRNEGIRLVGAKMVNHLQNCKQSQKIWGCRHQIQGISNCFQYVNRRADMLCDRYEPVSQAMCIRMNNVSSLLPCSEVFFKKLASVFSYEWSLTCTDLYGLDEGGNPNSLASCQNHFHSILRSLARLIAYRLNLFVYDAMAIFLTLRDSRRSVAASLAPLSQFLGSYIDLLNQWLYLDNFHIVMENLWIFIVQDFESEIVKLAQSENSLEAAKQLVQAFTTLLKLMTSKDGGIHRGHLLSQAESVMFKLQIYTTASNQLVQLYEKLMETYYMSDTVSICTLDGTVKTILHKIREDLLIYRKCFSGAHLISWIMNHPELFYQFDPELENTENGREKRWTAISIAESLLRTGVIVDLDAEEEPDSDEEDEELIPFPEISITGENGASSFHDRSLSFDTTPRVTPVPQRISQEGQRSHSPKKRSLHHSLHTHFRGTPVLYHSLRSHDPQQGHVTNQVTNMTTAEKHHQPGRASLHQNLRTRVLSSPVKLTQSLKVQRNESVQVPFGQTGEKSCVDAKESSSCGEPALKAEDSNDTGNPCTSSGVNQMNQFPDCTGEWSLPFCATPNLNSSMLDNSFQDSEFQFEDSRKRYYRVASFADSLSPSRSSSSSEELNCLVEKCFEIKIVPDFVFRILLSRKNFDNVAKLYVESHAEGKHGDYLCGIS</sequence>
<dbReference type="GO" id="GO:0099503">
    <property type="term" value="C:secretory vesicle"/>
    <property type="evidence" value="ECO:0007669"/>
    <property type="project" value="TreeGrafter"/>
</dbReference>
<feature type="region of interest" description="Disordered" evidence="2">
    <location>
        <begin position="1463"/>
        <end position="1493"/>
    </location>
</feature>
<protein>
    <submittedName>
        <fullName evidence="6 7">Uncharacterized protein LOC111100089</fullName>
    </submittedName>
</protein>
<feature type="region of interest" description="Disordered" evidence="2">
    <location>
        <begin position="808"/>
        <end position="974"/>
    </location>
</feature>
<feature type="compositionally biased region" description="Polar residues" evidence="2">
    <location>
        <begin position="838"/>
        <end position="853"/>
    </location>
</feature>
<dbReference type="InterPro" id="IPR052095">
    <property type="entry name" value="UNC-13_domain"/>
</dbReference>
<feature type="domain" description="MHD2" evidence="4">
    <location>
        <begin position="1223"/>
        <end position="1332"/>
    </location>
</feature>
<dbReference type="KEGG" id="cvn:111100089"/>
<evidence type="ECO:0000313" key="5">
    <source>
        <dbReference type="Proteomes" id="UP000694844"/>
    </source>
</evidence>
<dbReference type="RefSeq" id="XP_022287407.1">
    <property type="nucleotide sequence ID" value="XM_022431699.1"/>
</dbReference>
<feature type="compositionally biased region" description="Polar residues" evidence="2">
    <location>
        <begin position="886"/>
        <end position="897"/>
    </location>
</feature>
<accession>A0A8B8A7G1</accession>